<feature type="domain" description="Tc1-like transposase DDE" evidence="1">
    <location>
        <begin position="147"/>
        <end position="285"/>
    </location>
</feature>
<organism evidence="2 3">
    <name type="scientific">Agrocybe chaxingu</name>
    <dbReference type="NCBI Taxonomy" id="84603"/>
    <lineage>
        <taxon>Eukaryota</taxon>
        <taxon>Fungi</taxon>
        <taxon>Dikarya</taxon>
        <taxon>Basidiomycota</taxon>
        <taxon>Agaricomycotina</taxon>
        <taxon>Agaricomycetes</taxon>
        <taxon>Agaricomycetidae</taxon>
        <taxon>Agaricales</taxon>
        <taxon>Agaricineae</taxon>
        <taxon>Strophariaceae</taxon>
        <taxon>Agrocybe</taxon>
    </lineage>
</organism>
<dbReference type="PANTHER" id="PTHR46564:SF1">
    <property type="entry name" value="TRANSPOSASE"/>
    <property type="match status" value="1"/>
</dbReference>
<sequence length="324" mass="37018">MAPHLSKEMHERMVVWSQDLGKDNEEIAELAGCSERTVREVLCLNREFGVPHNLNAQPRGGTRILNSGDIDYISSILDANPTLYLDEIQSKLLFYRNVSVSLPTLSRALRRLALTKKKVSAEAMERNELLRAVWLAEYGDIPAEYCVWLDESSVDDRTNQRRSGWAELGQACVCRELFIRGQRYSVLPAFSYEGYIALDIFEGSVNKEKFIAFLQEQLAPKLNPYPGPRSVVILDNCAIHHDDEVRQIIVEDCGAKLIYLPPYSPDYNPIEQSFHSLKSWLHRHEAEAVNRDCRPWLIHQAAASLTQEMAEGWIENCGYTFTEE</sequence>
<name>A0A9W8JQY0_9AGAR</name>
<dbReference type="InterPro" id="IPR036397">
    <property type="entry name" value="RNaseH_sf"/>
</dbReference>
<gene>
    <name evidence="2" type="ORF">NLJ89_g10351</name>
</gene>
<dbReference type="EMBL" id="JANKHO010001864">
    <property type="protein sequence ID" value="KAJ3497410.1"/>
    <property type="molecule type" value="Genomic_DNA"/>
</dbReference>
<evidence type="ECO:0000313" key="2">
    <source>
        <dbReference type="EMBL" id="KAJ3497410.1"/>
    </source>
</evidence>
<dbReference type="NCBIfam" id="NF033545">
    <property type="entry name" value="transpos_IS630"/>
    <property type="match status" value="1"/>
</dbReference>
<evidence type="ECO:0000313" key="3">
    <source>
        <dbReference type="Proteomes" id="UP001148786"/>
    </source>
</evidence>
<dbReference type="Pfam" id="PF13358">
    <property type="entry name" value="DDE_3"/>
    <property type="match status" value="1"/>
</dbReference>
<dbReference type="Proteomes" id="UP001148786">
    <property type="component" value="Unassembled WGS sequence"/>
</dbReference>
<proteinExistence type="predicted"/>
<accession>A0A9W8JQY0</accession>
<comment type="caution">
    <text evidence="2">The sequence shown here is derived from an EMBL/GenBank/DDBJ whole genome shotgun (WGS) entry which is preliminary data.</text>
</comment>
<dbReference type="SUPFAM" id="SSF46689">
    <property type="entry name" value="Homeodomain-like"/>
    <property type="match status" value="1"/>
</dbReference>
<dbReference type="PANTHER" id="PTHR46564">
    <property type="entry name" value="TRANSPOSASE"/>
    <property type="match status" value="1"/>
</dbReference>
<dbReference type="InterPro" id="IPR038717">
    <property type="entry name" value="Tc1-like_DDE_dom"/>
</dbReference>
<keyword evidence="3" id="KW-1185">Reference proteome</keyword>
<dbReference type="OrthoDB" id="3022198at2759"/>
<dbReference type="GO" id="GO:0003676">
    <property type="term" value="F:nucleic acid binding"/>
    <property type="evidence" value="ECO:0007669"/>
    <property type="project" value="InterPro"/>
</dbReference>
<reference evidence="2" key="1">
    <citation type="submission" date="2022-07" db="EMBL/GenBank/DDBJ databases">
        <title>Genome Sequence of Agrocybe chaxingu.</title>
        <authorList>
            <person name="Buettner E."/>
        </authorList>
    </citation>
    <scope>NUCLEOTIDE SEQUENCE</scope>
    <source>
        <strain evidence="2">MP-N11</strain>
    </source>
</reference>
<dbReference type="Gene3D" id="3.30.420.10">
    <property type="entry name" value="Ribonuclease H-like superfamily/Ribonuclease H"/>
    <property type="match status" value="1"/>
</dbReference>
<dbReference type="InterPro" id="IPR009057">
    <property type="entry name" value="Homeodomain-like_sf"/>
</dbReference>
<protein>
    <recommendedName>
        <fullName evidence="1">Tc1-like transposase DDE domain-containing protein</fullName>
    </recommendedName>
</protein>
<evidence type="ECO:0000259" key="1">
    <source>
        <dbReference type="Pfam" id="PF13358"/>
    </source>
</evidence>
<dbReference type="InterPro" id="IPR047655">
    <property type="entry name" value="Transpos_IS630-like"/>
</dbReference>
<dbReference type="AlphaFoldDB" id="A0A9W8JQY0"/>